<dbReference type="EMBL" id="BMOY01000001">
    <property type="protein sequence ID" value="GGI95159.1"/>
    <property type="molecule type" value="Genomic_DNA"/>
</dbReference>
<keyword evidence="1" id="KW-1133">Transmembrane helix</keyword>
<name>A0A917JZU0_9BACL</name>
<accession>A0A917JZU0</accession>
<feature type="transmembrane region" description="Helical" evidence="1">
    <location>
        <begin position="239"/>
        <end position="257"/>
    </location>
</feature>
<feature type="transmembrane region" description="Helical" evidence="1">
    <location>
        <begin position="163"/>
        <end position="187"/>
    </location>
</feature>
<dbReference type="PROSITE" id="PS51257">
    <property type="entry name" value="PROKAR_LIPOPROTEIN"/>
    <property type="match status" value="1"/>
</dbReference>
<dbReference type="AlphaFoldDB" id="A0A917JZU0"/>
<organism evidence="2 3">
    <name type="scientific">Alicyclobacillus cellulosilyticus</name>
    <dbReference type="NCBI Taxonomy" id="1003997"/>
    <lineage>
        <taxon>Bacteria</taxon>
        <taxon>Bacillati</taxon>
        <taxon>Bacillota</taxon>
        <taxon>Bacilli</taxon>
        <taxon>Bacillales</taxon>
        <taxon>Alicyclobacillaceae</taxon>
        <taxon>Alicyclobacillus</taxon>
    </lineage>
</organism>
<evidence type="ECO:0000313" key="2">
    <source>
        <dbReference type="EMBL" id="GGI95159.1"/>
    </source>
</evidence>
<evidence type="ECO:0000256" key="1">
    <source>
        <dbReference type="SAM" id="Phobius"/>
    </source>
</evidence>
<proteinExistence type="predicted"/>
<gene>
    <name evidence="2" type="ORF">GCM10010885_00960</name>
</gene>
<keyword evidence="3" id="KW-1185">Reference proteome</keyword>
<keyword evidence="1" id="KW-0472">Membrane</keyword>
<dbReference type="Proteomes" id="UP000637695">
    <property type="component" value="Unassembled WGS sequence"/>
</dbReference>
<dbReference type="Pfam" id="PF09991">
    <property type="entry name" value="DUF2232"/>
    <property type="match status" value="1"/>
</dbReference>
<protein>
    <submittedName>
        <fullName evidence="2">Uncharacterized protein</fullName>
    </submittedName>
</protein>
<reference evidence="2" key="1">
    <citation type="journal article" date="2014" name="Int. J. Syst. Evol. Microbiol.">
        <title>Complete genome sequence of Corynebacterium casei LMG S-19264T (=DSM 44701T), isolated from a smear-ripened cheese.</title>
        <authorList>
            <consortium name="US DOE Joint Genome Institute (JGI-PGF)"/>
            <person name="Walter F."/>
            <person name="Albersmeier A."/>
            <person name="Kalinowski J."/>
            <person name="Ruckert C."/>
        </authorList>
    </citation>
    <scope>NUCLEOTIDE SEQUENCE</scope>
    <source>
        <strain evidence="2">JCM 18487</strain>
    </source>
</reference>
<dbReference type="PANTHER" id="PTHR41324:SF1">
    <property type="entry name" value="DUF2232 DOMAIN-CONTAINING PROTEIN"/>
    <property type="match status" value="1"/>
</dbReference>
<feature type="transmembrane region" description="Helical" evidence="1">
    <location>
        <begin position="269"/>
        <end position="294"/>
    </location>
</feature>
<evidence type="ECO:0000313" key="3">
    <source>
        <dbReference type="Proteomes" id="UP000637695"/>
    </source>
</evidence>
<reference evidence="2" key="2">
    <citation type="submission" date="2020-09" db="EMBL/GenBank/DDBJ databases">
        <authorList>
            <person name="Sun Q."/>
            <person name="Ohkuma M."/>
        </authorList>
    </citation>
    <scope>NUCLEOTIDE SEQUENCE</scope>
    <source>
        <strain evidence="2">JCM 18487</strain>
    </source>
</reference>
<dbReference type="RefSeq" id="WP_188880498.1">
    <property type="nucleotide sequence ID" value="NZ_BMOY01000001.1"/>
</dbReference>
<feature type="transmembrane region" description="Helical" evidence="1">
    <location>
        <begin position="64"/>
        <end position="85"/>
    </location>
</feature>
<sequence length="302" mass="33308">MGWRDGMSAEALLALALFVLLCSCTLLPGVNLLAVWFLPLPLIVMAVCEGQAAVTALAGCAAVFLLLGGFGWSGLVFAVGMYAMARVTGEHVREGESPYPALVFTTLLFVMLELVQLAQYRAAGHDIRAAVQAMFHTWLAADQRILNLTPAEIRRLADERAQWVLMMLPGMIGVTAVALAWMNVGGARLLLQRRIPRFALLIDGWNLPYATVVLYVLLQCIILFGWVDNPSFWGQSVHNASFVAGFLLGIQGLAWLWRRVSALGQVKYAWLFPLIALPLTLQFVGALYIIIGMLDLMRQHRR</sequence>
<feature type="transmembrane region" description="Helical" evidence="1">
    <location>
        <begin position="207"/>
        <end position="227"/>
    </location>
</feature>
<dbReference type="PANTHER" id="PTHR41324">
    <property type="entry name" value="MEMBRANE PROTEIN-RELATED"/>
    <property type="match status" value="1"/>
</dbReference>
<dbReference type="InterPro" id="IPR018710">
    <property type="entry name" value="DUF2232"/>
</dbReference>
<comment type="caution">
    <text evidence="2">The sequence shown here is derived from an EMBL/GenBank/DDBJ whole genome shotgun (WGS) entry which is preliminary data.</text>
</comment>
<keyword evidence="1" id="KW-0812">Transmembrane</keyword>